<proteinExistence type="inferred from homology"/>
<dbReference type="PANTHER" id="PTHR12461">
    <property type="entry name" value="HYPOXIA-INDUCIBLE FACTOR 1 ALPHA INHIBITOR-RELATED"/>
    <property type="match status" value="1"/>
</dbReference>
<dbReference type="Gramene" id="AET3Gv20723100.19">
    <property type="protein sequence ID" value="AET3Gv20723100.19"/>
    <property type="gene ID" value="AET3Gv20723100"/>
</dbReference>
<dbReference type="Proteomes" id="UP000015105">
    <property type="component" value="Chromosome 3D"/>
</dbReference>
<protein>
    <recommendedName>
        <fullName evidence="3">JmjC domain-containing protein</fullName>
    </recommendedName>
</protein>
<evidence type="ECO:0000256" key="2">
    <source>
        <dbReference type="SAM" id="Phobius"/>
    </source>
</evidence>
<feature type="domain" description="JmjC" evidence="3">
    <location>
        <begin position="194"/>
        <end position="343"/>
    </location>
</feature>
<evidence type="ECO:0000313" key="5">
    <source>
        <dbReference type="Proteomes" id="UP000015105"/>
    </source>
</evidence>
<dbReference type="InterPro" id="IPR003347">
    <property type="entry name" value="JmjC_dom"/>
</dbReference>
<dbReference type="FunFam" id="2.60.120.650:FF:000053">
    <property type="entry name" value="2-oxoglutarate (2OG) and Fe(II)-dependent oxygenase superfamily protein"/>
    <property type="match status" value="1"/>
</dbReference>
<accession>A0A453FMQ3</accession>
<comment type="similarity">
    <text evidence="1">Belongs to the JARID1 histone demethylase family.</text>
</comment>
<dbReference type="PROSITE" id="PS51184">
    <property type="entry name" value="JMJC"/>
    <property type="match status" value="1"/>
</dbReference>
<feature type="transmembrane region" description="Helical" evidence="2">
    <location>
        <begin position="352"/>
        <end position="372"/>
    </location>
</feature>
<organism evidence="4 5">
    <name type="scientific">Aegilops tauschii subsp. strangulata</name>
    <name type="common">Goatgrass</name>
    <dbReference type="NCBI Taxonomy" id="200361"/>
    <lineage>
        <taxon>Eukaryota</taxon>
        <taxon>Viridiplantae</taxon>
        <taxon>Streptophyta</taxon>
        <taxon>Embryophyta</taxon>
        <taxon>Tracheophyta</taxon>
        <taxon>Spermatophyta</taxon>
        <taxon>Magnoliopsida</taxon>
        <taxon>Liliopsida</taxon>
        <taxon>Poales</taxon>
        <taxon>Poaceae</taxon>
        <taxon>BOP clade</taxon>
        <taxon>Pooideae</taxon>
        <taxon>Triticodae</taxon>
        <taxon>Triticeae</taxon>
        <taxon>Triticinae</taxon>
        <taxon>Aegilops</taxon>
    </lineage>
</organism>
<dbReference type="Gene3D" id="2.60.120.650">
    <property type="entry name" value="Cupin"/>
    <property type="match status" value="1"/>
</dbReference>
<sequence length="422" mass="48017">QLRSLLHPRCFVLPTGVTQKKKLPDGQGMQAEEDAEFVGARVEAGLRAARFSSPPSSEEFAASIEPKNVPAVFRGVLNGSAASSRWDPLHGGLDYLLEKVGPDVAVEAMMSSTGHVFYGDLRSHERVSIPFSTFMHSCKSYLGGLNAADDSSKDKGIGEEPTCSEEMCSASLENSEQLYLAQVSILNTENKERCSLEVLKEDIQEPIFLKGRPFSSINFWMSRAHMRSSTHYDPHHNLLCVVAGCKKVTLWSPSASPFLYPMPVYGEASNHSCVSIEEPDYSSYTRAKYMKEYSERVVLNCGDALFIPEGWYHQVDSDDLTIAINFWWKSRIMTEMLEHMDAYYLRRILRRYFYYIWAIHISFNMCCSFPRLTVCSVFKCKSVLFFPSFLQFMYFLVYFSSPLQVDCVYLMLLGNNIHRMNE</sequence>
<name>A0A453FMQ3_AEGTS</name>
<dbReference type="AlphaFoldDB" id="A0A453FMQ3"/>
<keyword evidence="5" id="KW-1185">Reference proteome</keyword>
<keyword evidence="2" id="KW-1133">Transmembrane helix</keyword>
<dbReference type="Pfam" id="PF13621">
    <property type="entry name" value="Cupin_8"/>
    <property type="match status" value="1"/>
</dbReference>
<dbReference type="SMART" id="SM00558">
    <property type="entry name" value="JmjC"/>
    <property type="match status" value="1"/>
</dbReference>
<reference evidence="4" key="5">
    <citation type="journal article" date="2021" name="G3 (Bethesda)">
        <title>Aegilops tauschii genome assembly Aet v5.0 features greater sequence contiguity and improved annotation.</title>
        <authorList>
            <person name="Wang L."/>
            <person name="Zhu T."/>
            <person name="Rodriguez J.C."/>
            <person name="Deal K.R."/>
            <person name="Dubcovsky J."/>
            <person name="McGuire P.E."/>
            <person name="Lux T."/>
            <person name="Spannagl M."/>
            <person name="Mayer K.F.X."/>
            <person name="Baldrich P."/>
            <person name="Meyers B.C."/>
            <person name="Huo N."/>
            <person name="Gu Y.Q."/>
            <person name="Zhou H."/>
            <person name="Devos K.M."/>
            <person name="Bennetzen J.L."/>
            <person name="Unver T."/>
            <person name="Budak H."/>
            <person name="Gulick P.J."/>
            <person name="Galiba G."/>
            <person name="Kalapos B."/>
            <person name="Nelson D.R."/>
            <person name="Li P."/>
            <person name="You F.M."/>
            <person name="Luo M.C."/>
            <person name="Dvorak J."/>
        </authorList>
    </citation>
    <scope>NUCLEOTIDE SEQUENCE [LARGE SCALE GENOMIC DNA]</scope>
    <source>
        <strain evidence="4">cv. AL8/78</strain>
    </source>
</reference>
<reference evidence="4" key="4">
    <citation type="submission" date="2019-03" db="UniProtKB">
        <authorList>
            <consortium name="EnsemblPlants"/>
        </authorList>
    </citation>
    <scope>IDENTIFICATION</scope>
</reference>
<dbReference type="InterPro" id="IPR041667">
    <property type="entry name" value="Cupin_8"/>
</dbReference>
<evidence type="ECO:0000259" key="3">
    <source>
        <dbReference type="PROSITE" id="PS51184"/>
    </source>
</evidence>
<evidence type="ECO:0000256" key="1">
    <source>
        <dbReference type="ARBA" id="ARBA00006801"/>
    </source>
</evidence>
<dbReference type="SUPFAM" id="SSF51197">
    <property type="entry name" value="Clavaminate synthase-like"/>
    <property type="match status" value="1"/>
</dbReference>
<keyword evidence="2" id="KW-0812">Transmembrane</keyword>
<feature type="transmembrane region" description="Helical" evidence="2">
    <location>
        <begin position="392"/>
        <end position="412"/>
    </location>
</feature>
<reference evidence="5" key="1">
    <citation type="journal article" date="2014" name="Science">
        <title>Ancient hybridizations among the ancestral genomes of bread wheat.</title>
        <authorList>
            <consortium name="International Wheat Genome Sequencing Consortium,"/>
            <person name="Marcussen T."/>
            <person name="Sandve S.R."/>
            <person name="Heier L."/>
            <person name="Spannagl M."/>
            <person name="Pfeifer M."/>
            <person name="Jakobsen K.S."/>
            <person name="Wulff B.B."/>
            <person name="Steuernagel B."/>
            <person name="Mayer K.F."/>
            <person name="Olsen O.A."/>
        </authorList>
    </citation>
    <scope>NUCLEOTIDE SEQUENCE [LARGE SCALE GENOMIC DNA]</scope>
    <source>
        <strain evidence="5">cv. AL8/78</strain>
    </source>
</reference>
<keyword evidence="2" id="KW-0472">Membrane</keyword>
<reference evidence="5" key="2">
    <citation type="journal article" date="2017" name="Nat. Plants">
        <title>The Aegilops tauschii genome reveals multiple impacts of transposons.</title>
        <authorList>
            <person name="Zhao G."/>
            <person name="Zou C."/>
            <person name="Li K."/>
            <person name="Wang K."/>
            <person name="Li T."/>
            <person name="Gao L."/>
            <person name="Zhang X."/>
            <person name="Wang H."/>
            <person name="Yang Z."/>
            <person name="Liu X."/>
            <person name="Jiang W."/>
            <person name="Mao L."/>
            <person name="Kong X."/>
            <person name="Jiao Y."/>
            <person name="Jia J."/>
        </authorList>
    </citation>
    <scope>NUCLEOTIDE SEQUENCE [LARGE SCALE GENOMIC DNA]</scope>
    <source>
        <strain evidence="5">cv. AL8/78</strain>
    </source>
</reference>
<evidence type="ECO:0000313" key="4">
    <source>
        <dbReference type="EnsemblPlants" id="AET3Gv20723100.19"/>
    </source>
</evidence>
<dbReference type="EnsemblPlants" id="AET3Gv20723100.19">
    <property type="protein sequence ID" value="AET3Gv20723100.19"/>
    <property type="gene ID" value="AET3Gv20723100"/>
</dbReference>
<reference evidence="4" key="3">
    <citation type="journal article" date="2017" name="Nature">
        <title>Genome sequence of the progenitor of the wheat D genome Aegilops tauschii.</title>
        <authorList>
            <person name="Luo M.C."/>
            <person name="Gu Y.Q."/>
            <person name="Puiu D."/>
            <person name="Wang H."/>
            <person name="Twardziok S.O."/>
            <person name="Deal K.R."/>
            <person name="Huo N."/>
            <person name="Zhu T."/>
            <person name="Wang L."/>
            <person name="Wang Y."/>
            <person name="McGuire P.E."/>
            <person name="Liu S."/>
            <person name="Long H."/>
            <person name="Ramasamy R.K."/>
            <person name="Rodriguez J.C."/>
            <person name="Van S.L."/>
            <person name="Yuan L."/>
            <person name="Wang Z."/>
            <person name="Xia Z."/>
            <person name="Xiao L."/>
            <person name="Anderson O.D."/>
            <person name="Ouyang S."/>
            <person name="Liang Y."/>
            <person name="Zimin A.V."/>
            <person name="Pertea G."/>
            <person name="Qi P."/>
            <person name="Bennetzen J.L."/>
            <person name="Dai X."/>
            <person name="Dawson M.W."/>
            <person name="Muller H.G."/>
            <person name="Kugler K."/>
            <person name="Rivarola-Duarte L."/>
            <person name="Spannagl M."/>
            <person name="Mayer K.F.X."/>
            <person name="Lu F.H."/>
            <person name="Bevan M.W."/>
            <person name="Leroy P."/>
            <person name="Li P."/>
            <person name="You F.M."/>
            <person name="Sun Q."/>
            <person name="Liu Z."/>
            <person name="Lyons E."/>
            <person name="Wicker T."/>
            <person name="Salzberg S.L."/>
            <person name="Devos K.M."/>
            <person name="Dvorak J."/>
        </authorList>
    </citation>
    <scope>NUCLEOTIDE SEQUENCE [LARGE SCALE GENOMIC DNA]</scope>
    <source>
        <strain evidence="4">cv. AL8/78</strain>
    </source>
</reference>
<dbReference type="PANTHER" id="PTHR12461:SF102">
    <property type="entry name" value="LYSINE-SPECIFIC DEMETHYLASE JMJ31"/>
    <property type="match status" value="1"/>
</dbReference>